<name>X1B7H5_9ZZZZ</name>
<reference evidence="2" key="1">
    <citation type="journal article" date="2014" name="Front. Microbiol.">
        <title>High frequency of phylogenetically diverse reductive dehalogenase-homologous genes in deep subseafloor sedimentary metagenomes.</title>
        <authorList>
            <person name="Kawai M."/>
            <person name="Futagami T."/>
            <person name="Toyoda A."/>
            <person name="Takaki Y."/>
            <person name="Nishi S."/>
            <person name="Hori S."/>
            <person name="Arai W."/>
            <person name="Tsubouchi T."/>
            <person name="Morono Y."/>
            <person name="Uchiyama I."/>
            <person name="Ito T."/>
            <person name="Fujiyama A."/>
            <person name="Inagaki F."/>
            <person name="Takami H."/>
        </authorList>
    </citation>
    <scope>NUCLEOTIDE SEQUENCE</scope>
    <source>
        <strain evidence="2">Expedition CK06-06</strain>
    </source>
</reference>
<sequence length="185" mass="19994">MSAEPESKGDPWETIPAKVPPTDHSYIIEGPFESGPEVTVACLECHEDAGQEMLQSVHWKWEGDPVMVEGHDEPVTIGKKNQLNNFCIGIQSNWTGCTRCHAGYGWEDADFDFSEQANIDCLVCHDQTGTYVKSNSGLPNSDVDLVAVARSVGTPTRNNCGGCHFNGGGGNAVKHGDLVFIVNTD</sequence>
<feature type="region of interest" description="Disordered" evidence="1">
    <location>
        <begin position="1"/>
        <end position="20"/>
    </location>
</feature>
<organism evidence="2">
    <name type="scientific">marine sediment metagenome</name>
    <dbReference type="NCBI Taxonomy" id="412755"/>
    <lineage>
        <taxon>unclassified sequences</taxon>
        <taxon>metagenomes</taxon>
        <taxon>ecological metagenomes</taxon>
    </lineage>
</organism>
<protein>
    <submittedName>
        <fullName evidence="2">Uncharacterized protein</fullName>
    </submittedName>
</protein>
<proteinExistence type="predicted"/>
<evidence type="ECO:0000313" key="2">
    <source>
        <dbReference type="EMBL" id="GAG91035.1"/>
    </source>
</evidence>
<feature type="compositionally biased region" description="Basic and acidic residues" evidence="1">
    <location>
        <begin position="1"/>
        <end position="11"/>
    </location>
</feature>
<accession>X1B7H5</accession>
<gene>
    <name evidence="2" type="ORF">S01H4_46358</name>
</gene>
<comment type="caution">
    <text evidence="2">The sequence shown here is derived from an EMBL/GenBank/DDBJ whole genome shotgun (WGS) entry which is preliminary data.</text>
</comment>
<dbReference type="Gene3D" id="1.10.1130.10">
    <property type="entry name" value="Flavocytochrome C3, Chain A"/>
    <property type="match status" value="1"/>
</dbReference>
<dbReference type="AlphaFoldDB" id="X1B7H5"/>
<dbReference type="EMBL" id="BART01025897">
    <property type="protein sequence ID" value="GAG91035.1"/>
    <property type="molecule type" value="Genomic_DNA"/>
</dbReference>
<dbReference type="InterPro" id="IPR036280">
    <property type="entry name" value="Multihaem_cyt_sf"/>
</dbReference>
<evidence type="ECO:0000256" key="1">
    <source>
        <dbReference type="SAM" id="MobiDB-lite"/>
    </source>
</evidence>
<dbReference type="SUPFAM" id="SSF48695">
    <property type="entry name" value="Multiheme cytochromes"/>
    <property type="match status" value="1"/>
</dbReference>